<evidence type="ECO:0000313" key="3">
    <source>
        <dbReference type="Proteomes" id="UP000001188"/>
    </source>
</evidence>
<evidence type="ECO:0000256" key="1">
    <source>
        <dbReference type="SAM" id="MobiDB-lite"/>
    </source>
</evidence>
<organism evidence="2 3">
    <name type="scientific">Xanthomonas campestris pv. campestris (strain B100)</name>
    <dbReference type="NCBI Taxonomy" id="509169"/>
    <lineage>
        <taxon>Bacteria</taxon>
        <taxon>Pseudomonadati</taxon>
        <taxon>Pseudomonadota</taxon>
        <taxon>Gammaproteobacteria</taxon>
        <taxon>Lysobacterales</taxon>
        <taxon>Lysobacteraceae</taxon>
        <taxon>Xanthomonas</taxon>
    </lineage>
</organism>
<accession>B0RUC2</accession>
<protein>
    <submittedName>
        <fullName evidence="2">Uncharacterized protein</fullName>
    </submittedName>
</protein>
<dbReference type="EMBL" id="AM920689">
    <property type="protein sequence ID" value="CAP52864.1"/>
    <property type="molecule type" value="Genomic_DNA"/>
</dbReference>
<dbReference type="AlphaFoldDB" id="B0RUC2"/>
<gene>
    <name evidence="2" type="ORF">XCCB100_3499</name>
</gene>
<dbReference type="Proteomes" id="UP000001188">
    <property type="component" value="Chromosome"/>
</dbReference>
<feature type="region of interest" description="Disordered" evidence="1">
    <location>
        <begin position="1"/>
        <end position="43"/>
    </location>
</feature>
<evidence type="ECO:0000313" key="2">
    <source>
        <dbReference type="EMBL" id="CAP52864.1"/>
    </source>
</evidence>
<reference evidence="2 3" key="1">
    <citation type="journal article" date="2008" name="J. Biotechnol.">
        <title>The genome of Xanthomonas campestris pv. campestris B100 and its use for the reconstruction of metabolic pathways involved in xanthan biosynthesis.</title>
        <authorList>
            <person name="Vorholter F.J."/>
            <person name="Schneiker S."/>
            <person name="Goesmann A."/>
            <person name="Krause L."/>
            <person name="Bekel T."/>
            <person name="Kaiser O."/>
            <person name="Linke B."/>
            <person name="Patschkowski T."/>
            <person name="Ruckert C."/>
            <person name="Schmid J."/>
            <person name="Sidhu V.K."/>
            <person name="Sieber V."/>
            <person name="Tauch A."/>
            <person name="Watt S.A."/>
            <person name="Weisshaar B."/>
            <person name="Becker A."/>
            <person name="Niehaus K."/>
            <person name="Puhler A."/>
        </authorList>
    </citation>
    <scope>NUCLEOTIDE SEQUENCE [LARGE SCALE GENOMIC DNA]</scope>
    <source>
        <strain evidence="2 3">B100</strain>
    </source>
</reference>
<dbReference type="KEGG" id="xca:xcc-b100_3499"/>
<sequence>MLSGAAFRRSAPRSPDRPCYRSVQRTYRNPTELENKNFALSKN</sequence>
<name>B0RUC2_XANCB</name>
<proteinExistence type="predicted"/>
<dbReference type="HOGENOM" id="CLU_3241473_0_0_6"/>